<keyword evidence="6" id="KW-1185">Reference proteome</keyword>
<dbReference type="EMBL" id="PVXM01000030">
    <property type="protein sequence ID" value="PRR71991.1"/>
    <property type="molecule type" value="Genomic_DNA"/>
</dbReference>
<evidence type="ECO:0000313" key="6">
    <source>
        <dbReference type="Proteomes" id="UP000238415"/>
    </source>
</evidence>
<dbReference type="Pfam" id="PF00005">
    <property type="entry name" value="ABC_tran"/>
    <property type="match status" value="1"/>
</dbReference>
<dbReference type="PROSITE" id="PS00211">
    <property type="entry name" value="ABC_TRANSPORTER_1"/>
    <property type="match status" value="1"/>
</dbReference>
<dbReference type="GO" id="GO:0016887">
    <property type="term" value="F:ATP hydrolysis activity"/>
    <property type="evidence" value="ECO:0007669"/>
    <property type="project" value="InterPro"/>
</dbReference>
<name>A0A2T0AR36_9FIRM</name>
<dbReference type="InterPro" id="IPR017871">
    <property type="entry name" value="ABC_transporter-like_CS"/>
</dbReference>
<proteinExistence type="predicted"/>
<dbReference type="CDD" id="cd03293">
    <property type="entry name" value="ABC_NrtD_SsuB_transporters"/>
    <property type="match status" value="1"/>
</dbReference>
<evidence type="ECO:0000256" key="3">
    <source>
        <dbReference type="ARBA" id="ARBA00022840"/>
    </source>
</evidence>
<keyword evidence="2" id="KW-0547">Nucleotide-binding</keyword>
<reference evidence="5 6" key="1">
    <citation type="submission" date="2018-03" db="EMBL/GenBank/DDBJ databases">
        <title>Genome sequence of Moorella humiferrea DSM 23265.</title>
        <authorList>
            <person name="Poehlein A."/>
            <person name="Daniel R."/>
        </authorList>
    </citation>
    <scope>NUCLEOTIDE SEQUENCE [LARGE SCALE GENOMIC DNA]</scope>
    <source>
        <strain evidence="5 6">DSM 23265</strain>
    </source>
</reference>
<dbReference type="SUPFAM" id="SSF52540">
    <property type="entry name" value="P-loop containing nucleoside triphosphate hydrolases"/>
    <property type="match status" value="1"/>
</dbReference>
<comment type="caution">
    <text evidence="5">The sequence shown here is derived from an EMBL/GenBank/DDBJ whole genome shotgun (WGS) entry which is preliminary data.</text>
</comment>
<dbReference type="Proteomes" id="UP000238415">
    <property type="component" value="Unassembled WGS sequence"/>
</dbReference>
<feature type="domain" description="ABC transporter" evidence="4">
    <location>
        <begin position="12"/>
        <end position="244"/>
    </location>
</feature>
<dbReference type="PANTHER" id="PTHR42788:SF13">
    <property type="entry name" value="ALIPHATIC SULFONATES IMPORT ATP-BINDING PROTEIN SSUB"/>
    <property type="match status" value="1"/>
</dbReference>
<dbReference type="EC" id="3.6.3.36" evidence="5"/>
<dbReference type="InterPro" id="IPR050166">
    <property type="entry name" value="ABC_transporter_ATP-bind"/>
</dbReference>
<sequence length="258" mass="29211">METRNIGIKDKICCKHVFKSFTDLNGNMTEVLRDINLTVAENEFLVILGPGQCGKTTFLNIMAGLEPPTSGEILLDGEPIEGPSPKRGMVFQRIALFPWKTVMENVAMGPKLRGIPKKEREEKAAYYIKLVGLAGFEKAYPHQLSGGMKQRVGIARAYANDPEVLLMDEPFGHLDAQTRYQMEHEVLRIWEQARRTVIFVTNNIEEAVYLGDRIVLFSRCPATVKAEYIIDLPRPRQYTDPKFLELRQEIAGKTDLAL</sequence>
<protein>
    <submittedName>
        <fullName evidence="5">Taurine import ATP-binding protein TauB</fullName>
        <ecNumber evidence="5">3.6.3.36</ecNumber>
    </submittedName>
</protein>
<dbReference type="Gene3D" id="3.40.50.300">
    <property type="entry name" value="P-loop containing nucleotide triphosphate hydrolases"/>
    <property type="match status" value="1"/>
</dbReference>
<keyword evidence="5" id="KW-0378">Hydrolase</keyword>
<evidence type="ECO:0000313" key="5">
    <source>
        <dbReference type="EMBL" id="PRR71991.1"/>
    </source>
</evidence>
<dbReference type="InterPro" id="IPR003439">
    <property type="entry name" value="ABC_transporter-like_ATP-bd"/>
</dbReference>
<accession>A0A2T0AR36</accession>
<evidence type="ECO:0000256" key="1">
    <source>
        <dbReference type="ARBA" id="ARBA00022448"/>
    </source>
</evidence>
<dbReference type="GO" id="GO:0005524">
    <property type="term" value="F:ATP binding"/>
    <property type="evidence" value="ECO:0007669"/>
    <property type="project" value="UniProtKB-KW"/>
</dbReference>
<dbReference type="AlphaFoldDB" id="A0A2T0AR36"/>
<dbReference type="PANTHER" id="PTHR42788">
    <property type="entry name" value="TAURINE IMPORT ATP-BINDING PROTEIN-RELATED"/>
    <property type="match status" value="1"/>
</dbReference>
<evidence type="ECO:0000259" key="4">
    <source>
        <dbReference type="PROSITE" id="PS50893"/>
    </source>
</evidence>
<organism evidence="5 6">
    <name type="scientific">Neomoorella humiferrea</name>
    <dbReference type="NCBI Taxonomy" id="676965"/>
    <lineage>
        <taxon>Bacteria</taxon>
        <taxon>Bacillati</taxon>
        <taxon>Bacillota</taxon>
        <taxon>Clostridia</taxon>
        <taxon>Neomoorellales</taxon>
        <taxon>Neomoorellaceae</taxon>
        <taxon>Neomoorella</taxon>
    </lineage>
</organism>
<dbReference type="SMART" id="SM00382">
    <property type="entry name" value="AAA"/>
    <property type="match status" value="1"/>
</dbReference>
<dbReference type="InterPro" id="IPR003593">
    <property type="entry name" value="AAA+_ATPase"/>
</dbReference>
<gene>
    <name evidence="5" type="primary">tauB_2</name>
    <name evidence="5" type="ORF">MOHU_15210</name>
</gene>
<keyword evidence="3 5" id="KW-0067">ATP-binding</keyword>
<evidence type="ECO:0000256" key="2">
    <source>
        <dbReference type="ARBA" id="ARBA00022741"/>
    </source>
</evidence>
<dbReference type="InterPro" id="IPR027417">
    <property type="entry name" value="P-loop_NTPase"/>
</dbReference>
<dbReference type="PROSITE" id="PS50893">
    <property type="entry name" value="ABC_TRANSPORTER_2"/>
    <property type="match status" value="1"/>
</dbReference>
<keyword evidence="1" id="KW-0813">Transport</keyword>